<dbReference type="Proteomes" id="UP000183656">
    <property type="component" value="Unassembled WGS sequence"/>
</dbReference>
<dbReference type="NCBIfam" id="NF047738">
    <property type="entry name" value="antiphage_MADS2"/>
    <property type="match status" value="1"/>
</dbReference>
<evidence type="ECO:0000256" key="2">
    <source>
        <dbReference type="SAM" id="MobiDB-lite"/>
    </source>
</evidence>
<dbReference type="STRING" id="343013.SAMN04489707_100386"/>
<evidence type="ECO:0000259" key="4">
    <source>
        <dbReference type="Pfam" id="PF13588"/>
    </source>
</evidence>
<feature type="compositionally biased region" description="Polar residues" evidence="2">
    <location>
        <begin position="1"/>
        <end position="11"/>
    </location>
</feature>
<reference evidence="5 6" key="1">
    <citation type="submission" date="2016-10" db="EMBL/GenBank/DDBJ databases">
        <authorList>
            <person name="de Groot N.N."/>
        </authorList>
    </citation>
    <scope>NUCLEOTIDE SEQUENCE [LARGE SCALE GENOMIC DNA]</scope>
    <source>
        <strain evidence="5 6">R-24608</strain>
    </source>
</reference>
<dbReference type="InterPro" id="IPR029464">
    <property type="entry name" value="HSDR_N"/>
</dbReference>
<accession>A0A1I7FWB4</accession>
<dbReference type="InterPro" id="IPR052916">
    <property type="entry name" value="Type-I_RE_MTase_Subunit"/>
</dbReference>
<evidence type="ECO:0000313" key="5">
    <source>
        <dbReference type="EMBL" id="SFU40440.1"/>
    </source>
</evidence>
<dbReference type="Pfam" id="PF13588">
    <property type="entry name" value="HSDR_N_2"/>
    <property type="match status" value="1"/>
</dbReference>
<dbReference type="SUPFAM" id="SSF53335">
    <property type="entry name" value="S-adenosyl-L-methionine-dependent methyltransferases"/>
    <property type="match status" value="1"/>
</dbReference>
<gene>
    <name evidence="5" type="ORF">SAMN04489707_100386</name>
</gene>
<evidence type="ECO:0000313" key="6">
    <source>
        <dbReference type="Proteomes" id="UP000183656"/>
    </source>
</evidence>
<dbReference type="InterPro" id="IPR003356">
    <property type="entry name" value="DNA_methylase_A-5"/>
</dbReference>
<evidence type="ECO:0000259" key="3">
    <source>
        <dbReference type="Pfam" id="PF02384"/>
    </source>
</evidence>
<evidence type="ECO:0000256" key="1">
    <source>
        <dbReference type="ARBA" id="ARBA00006594"/>
    </source>
</evidence>
<sequence>MPKQRPTQDNSDMSDLDLEAQAPESALEEGKVFDYITGKQVKETDKERVRQRIARAIIHEYGIAAEDMEPDFKVKLHGKNRKIDIAIFKPGQPHTEDNLYRAVVVEKEPKIGTKGAYRMRDPEEARKEFELLETVMAEVDSCDYGLWTNGLEFFFFKKEVTRFDTKFKPIGDWPLGDDTFSVEGRSMGRLRRAEPEMLRIAFRRCHNYIHGNEGMPKDAAFWQFLYLIFCKMYDEQQPNEARQFWVGAFEPFDPAGREQIRKRIKPLFEAVKKKYHGLFKGNEEITLSDRALAFIVSELARYDFGRTDVDAKGTAYQEIVGTNLRGDRGQYFTPRGAIRLVVQMLAPKEHERVLDSSCGTGGFLVETLNYLNKQFQEEKRVKAGEENTDEFLSIRERLASYTANKLFGADFDPFLVRAAQMNVMMASNSLGHLYHMNSLEFPRGDLPGVQPARDHMPLGSIDVLMTNPPFGSDIPVTEKTILEQYELARRWERQGDGFVMGNAIKPAVSPEVLFIERCVKWLKPGGRMGIVLPDGILGNPGDEFIRYWILRHCWVLASIDLPVESFIVEANVNILTSLLFLKRKPEEVIQAEDLGQKQDYPVFMAVAEKVGFDRRGNTLYKRHPDGEEILIDVTVEEKVRRGGKLETRILHRKERILDDDLPEIAKAYAEFRANNLEPGP</sequence>
<feature type="domain" description="DNA methylase adenine-specific" evidence="3">
    <location>
        <begin position="312"/>
        <end position="587"/>
    </location>
</feature>
<dbReference type="Pfam" id="PF02384">
    <property type="entry name" value="N6_Mtase"/>
    <property type="match status" value="1"/>
</dbReference>
<comment type="similarity">
    <text evidence="1">Belongs to the N(4)/N(6)-methyltransferase family.</text>
</comment>
<dbReference type="AlphaFoldDB" id="A0A1I7FWB4"/>
<feature type="region of interest" description="Disordered" evidence="2">
    <location>
        <begin position="1"/>
        <end position="25"/>
    </location>
</feature>
<proteinExistence type="inferred from homology"/>
<dbReference type="PANTHER" id="PTHR42998:SF1">
    <property type="entry name" value="TYPE I RESTRICTION ENZYME HINDI METHYLASE SUBUNIT"/>
    <property type="match status" value="1"/>
</dbReference>
<dbReference type="EMBL" id="FPBX01000003">
    <property type="protein sequence ID" value="SFU40440.1"/>
    <property type="molecule type" value="Genomic_DNA"/>
</dbReference>
<dbReference type="GO" id="GO:0008170">
    <property type="term" value="F:N-methyltransferase activity"/>
    <property type="evidence" value="ECO:0007669"/>
    <property type="project" value="InterPro"/>
</dbReference>
<dbReference type="PANTHER" id="PTHR42998">
    <property type="entry name" value="TYPE I RESTRICTION ENZYME HINDVIIP M PROTEIN-RELATED"/>
    <property type="match status" value="1"/>
</dbReference>
<dbReference type="RefSeq" id="WP_139235317.1">
    <property type="nucleotide sequence ID" value="NZ_CYIG01000001.1"/>
</dbReference>
<feature type="domain" description="Type I restriction enzyme R protein N-terminal" evidence="4">
    <location>
        <begin position="46"/>
        <end position="162"/>
    </location>
</feature>
<name>A0A1I7FWB4_9BURK</name>
<dbReference type="GO" id="GO:0003677">
    <property type="term" value="F:DNA binding"/>
    <property type="evidence" value="ECO:0007669"/>
    <property type="project" value="InterPro"/>
</dbReference>
<organism evidence="5 6">
    <name type="scientific">Paenacidovorax caeni</name>
    <dbReference type="NCBI Taxonomy" id="343013"/>
    <lineage>
        <taxon>Bacteria</taxon>
        <taxon>Pseudomonadati</taxon>
        <taxon>Pseudomonadota</taxon>
        <taxon>Betaproteobacteria</taxon>
        <taxon>Burkholderiales</taxon>
        <taxon>Comamonadaceae</taxon>
        <taxon>Paenacidovorax</taxon>
    </lineage>
</organism>
<dbReference type="OrthoDB" id="9784823at2"/>
<dbReference type="InterPro" id="IPR029063">
    <property type="entry name" value="SAM-dependent_MTases_sf"/>
</dbReference>
<keyword evidence="6" id="KW-1185">Reference proteome</keyword>
<dbReference type="PRINTS" id="PR00507">
    <property type="entry name" value="N12N6MTFRASE"/>
</dbReference>
<protein>
    <submittedName>
        <fullName evidence="5">Type I restriction enzyme M protein</fullName>
    </submittedName>
</protein>
<dbReference type="Gene3D" id="3.40.50.150">
    <property type="entry name" value="Vaccinia Virus protein VP39"/>
    <property type="match status" value="1"/>
</dbReference>